<keyword evidence="2" id="KW-1185">Reference proteome</keyword>
<dbReference type="Proteomes" id="UP000887013">
    <property type="component" value="Unassembled WGS sequence"/>
</dbReference>
<organism evidence="1 2">
    <name type="scientific">Nephila pilipes</name>
    <name type="common">Giant wood spider</name>
    <name type="synonym">Nephila maculata</name>
    <dbReference type="NCBI Taxonomy" id="299642"/>
    <lineage>
        <taxon>Eukaryota</taxon>
        <taxon>Metazoa</taxon>
        <taxon>Ecdysozoa</taxon>
        <taxon>Arthropoda</taxon>
        <taxon>Chelicerata</taxon>
        <taxon>Arachnida</taxon>
        <taxon>Araneae</taxon>
        <taxon>Araneomorphae</taxon>
        <taxon>Entelegynae</taxon>
        <taxon>Araneoidea</taxon>
        <taxon>Nephilidae</taxon>
        <taxon>Nephila</taxon>
    </lineage>
</organism>
<protein>
    <submittedName>
        <fullName evidence="1">Uncharacterized protein</fullName>
    </submittedName>
</protein>
<evidence type="ECO:0000313" key="2">
    <source>
        <dbReference type="Proteomes" id="UP000887013"/>
    </source>
</evidence>
<accession>A0A8X6MVJ2</accession>
<dbReference type="EMBL" id="BMAW01051374">
    <property type="protein sequence ID" value="GFS80037.1"/>
    <property type="molecule type" value="Genomic_DNA"/>
</dbReference>
<comment type="caution">
    <text evidence="1">The sequence shown here is derived from an EMBL/GenBank/DDBJ whole genome shotgun (WGS) entry which is preliminary data.</text>
</comment>
<reference evidence="1" key="1">
    <citation type="submission" date="2020-08" db="EMBL/GenBank/DDBJ databases">
        <title>Multicomponent nature underlies the extraordinary mechanical properties of spider dragline silk.</title>
        <authorList>
            <person name="Kono N."/>
            <person name="Nakamura H."/>
            <person name="Mori M."/>
            <person name="Yoshida Y."/>
            <person name="Ohtoshi R."/>
            <person name="Malay A.D."/>
            <person name="Moran D.A.P."/>
            <person name="Tomita M."/>
            <person name="Numata K."/>
            <person name="Arakawa K."/>
        </authorList>
    </citation>
    <scope>NUCLEOTIDE SEQUENCE</scope>
</reference>
<proteinExistence type="predicted"/>
<gene>
    <name evidence="1" type="ORF">NPIL_383931</name>
</gene>
<dbReference type="AlphaFoldDB" id="A0A8X6MVJ2"/>
<evidence type="ECO:0000313" key="1">
    <source>
        <dbReference type="EMBL" id="GFS80037.1"/>
    </source>
</evidence>
<name>A0A8X6MVJ2_NEPPI</name>
<sequence>MDRVPLKNPNRLTEDEIRAKPNLSMKKGLRNVETIQQNIRELTSEFLPSKKSDACSSILGFQKEITFVSHVPNRNATSLQQVDFISFSSHNSRVVWFKSIPTKDPLRIRFVRTPE</sequence>